<protein>
    <recommendedName>
        <fullName evidence="4">T-complex protein 11-like protein 1</fullName>
    </recommendedName>
</protein>
<evidence type="ECO:0008006" key="4">
    <source>
        <dbReference type="Google" id="ProtNLM"/>
    </source>
</evidence>
<dbReference type="PANTHER" id="PTHR12832">
    <property type="entry name" value="TESTIS-SPECIFIC PROTEIN PBS13 T-COMPLEX 11"/>
    <property type="match status" value="1"/>
</dbReference>
<proteinExistence type="inferred from homology"/>
<evidence type="ECO:0000313" key="3">
    <source>
        <dbReference type="Proteomes" id="UP001159405"/>
    </source>
</evidence>
<dbReference type="EMBL" id="CALNXK010000003">
    <property type="protein sequence ID" value="CAH3034611.1"/>
    <property type="molecule type" value="Genomic_DNA"/>
</dbReference>
<reference evidence="2 3" key="1">
    <citation type="submission" date="2022-05" db="EMBL/GenBank/DDBJ databases">
        <authorList>
            <consortium name="Genoscope - CEA"/>
            <person name="William W."/>
        </authorList>
    </citation>
    <scope>NUCLEOTIDE SEQUENCE [LARGE SCALE GENOMIC DNA]</scope>
</reference>
<dbReference type="PANTHER" id="PTHR12832:SF11">
    <property type="entry name" value="LD23868P"/>
    <property type="match status" value="1"/>
</dbReference>
<organism evidence="2 3">
    <name type="scientific">Porites lobata</name>
    <dbReference type="NCBI Taxonomy" id="104759"/>
    <lineage>
        <taxon>Eukaryota</taxon>
        <taxon>Metazoa</taxon>
        <taxon>Cnidaria</taxon>
        <taxon>Anthozoa</taxon>
        <taxon>Hexacorallia</taxon>
        <taxon>Scleractinia</taxon>
        <taxon>Fungiina</taxon>
        <taxon>Poritidae</taxon>
        <taxon>Porites</taxon>
    </lineage>
</organism>
<accession>A0ABN8MUL9</accession>
<sequence>MNEPQNKGDNPDNRQNTPQNTADIVTNMALAHEILMDDSFKLQSDLPENSLEKQVRDVVHKAFWDKLREELNQEPPVFSQAMSLIEEVKENMLSLLLPHHNSLRAQINEVLDLDLIKQQASHGILDISRLAQFVVGILSKLCAPARDEQAKKILQNEDLVDLFKEVFNLMDAMKVDMANFQLQSIKPHLVQQSIEYERNKFKDYLQSNPDGLMSTKVWLKRGAEVAIGTSPRTAAQNSAEGVDSTDFQRKLQDTSLSDVLVHGYLGIIFGEPGWPYPETLIMDEFRLAEMRWSIRRTTLIASVVLVTLNTVGQQLASDAAYLTSLKKVLYILLDGVSEGDFPSALPGMYEQIVRETEKFLDDRGLNKLTSQQKDMLKGQTEGITSPDNTVFNLISTRVYDFMLTRIKSLLHQRRDAARYSPSQDRRSTSPTIPQGLACVNSELSEITGRFARVVGHNIAVFTPFYEDILEELKNS</sequence>
<name>A0ABN8MUL9_9CNID</name>
<gene>
    <name evidence="2" type="ORF">PLOB_00025336</name>
</gene>
<dbReference type="Pfam" id="PF05794">
    <property type="entry name" value="Tcp11"/>
    <property type="match status" value="1"/>
</dbReference>
<dbReference type="Proteomes" id="UP001159405">
    <property type="component" value="Unassembled WGS sequence"/>
</dbReference>
<comment type="caution">
    <text evidence="2">The sequence shown here is derived from an EMBL/GenBank/DDBJ whole genome shotgun (WGS) entry which is preliminary data.</text>
</comment>
<keyword evidence="3" id="KW-1185">Reference proteome</keyword>
<dbReference type="InterPro" id="IPR008862">
    <property type="entry name" value="Tcp11"/>
</dbReference>
<comment type="similarity">
    <text evidence="1">Belongs to the TCP11 family.</text>
</comment>
<evidence type="ECO:0000313" key="2">
    <source>
        <dbReference type="EMBL" id="CAH3034611.1"/>
    </source>
</evidence>
<evidence type="ECO:0000256" key="1">
    <source>
        <dbReference type="ARBA" id="ARBA00010954"/>
    </source>
</evidence>